<feature type="compositionally biased region" description="Basic and acidic residues" evidence="1">
    <location>
        <begin position="402"/>
        <end position="421"/>
    </location>
</feature>
<feature type="compositionally biased region" description="Low complexity" evidence="1">
    <location>
        <begin position="573"/>
        <end position="585"/>
    </location>
</feature>
<feature type="compositionally biased region" description="Basic and acidic residues" evidence="1">
    <location>
        <begin position="906"/>
        <end position="920"/>
    </location>
</feature>
<feature type="region of interest" description="Disordered" evidence="1">
    <location>
        <begin position="307"/>
        <end position="799"/>
    </location>
</feature>
<feature type="compositionally biased region" description="Low complexity" evidence="1">
    <location>
        <begin position="604"/>
        <end position="618"/>
    </location>
</feature>
<gene>
    <name evidence="3" type="ORF">CHLNCDRAFT_133319</name>
</gene>
<dbReference type="STRING" id="554065.E1Z2U9"/>
<feature type="region of interest" description="Disordered" evidence="1">
    <location>
        <begin position="853"/>
        <end position="920"/>
    </location>
</feature>
<dbReference type="RefSeq" id="XP_005852160.1">
    <property type="nucleotide sequence ID" value="XM_005852098.1"/>
</dbReference>
<reference evidence="3 4" key="1">
    <citation type="journal article" date="2010" name="Plant Cell">
        <title>The Chlorella variabilis NC64A genome reveals adaptation to photosymbiosis, coevolution with viruses, and cryptic sex.</title>
        <authorList>
            <person name="Blanc G."/>
            <person name="Duncan G."/>
            <person name="Agarkova I."/>
            <person name="Borodovsky M."/>
            <person name="Gurnon J."/>
            <person name="Kuo A."/>
            <person name="Lindquist E."/>
            <person name="Lucas S."/>
            <person name="Pangilinan J."/>
            <person name="Polle J."/>
            <person name="Salamov A."/>
            <person name="Terry A."/>
            <person name="Yamada T."/>
            <person name="Dunigan D.D."/>
            <person name="Grigoriev I.V."/>
            <person name="Claverie J.M."/>
            <person name="Van Etten J.L."/>
        </authorList>
    </citation>
    <scope>NUCLEOTIDE SEQUENCE [LARGE SCALE GENOMIC DNA]</scope>
    <source>
        <strain evidence="3 4">NC64A</strain>
    </source>
</reference>
<proteinExistence type="predicted"/>
<dbReference type="EMBL" id="GL433835">
    <property type="protein sequence ID" value="EFN60058.1"/>
    <property type="molecule type" value="Genomic_DNA"/>
</dbReference>
<feature type="region of interest" description="Disordered" evidence="1">
    <location>
        <begin position="1229"/>
        <end position="1274"/>
    </location>
</feature>
<evidence type="ECO:0000313" key="3">
    <source>
        <dbReference type="EMBL" id="EFN60058.1"/>
    </source>
</evidence>
<feature type="compositionally biased region" description="Low complexity" evidence="1">
    <location>
        <begin position="782"/>
        <end position="792"/>
    </location>
</feature>
<feature type="compositionally biased region" description="Low complexity" evidence="1">
    <location>
        <begin position="625"/>
        <end position="640"/>
    </location>
</feature>
<dbReference type="PANTHER" id="PTHR24216">
    <property type="entry name" value="PAXILLIN-RELATED"/>
    <property type="match status" value="1"/>
</dbReference>
<name>E1Z2U9_CHLVA</name>
<evidence type="ECO:0000313" key="4">
    <source>
        <dbReference type="Proteomes" id="UP000008141"/>
    </source>
</evidence>
<feature type="region of interest" description="Disordered" evidence="1">
    <location>
        <begin position="2433"/>
        <end position="2457"/>
    </location>
</feature>
<dbReference type="InParanoid" id="E1Z2U9"/>
<accession>E1Z2U9</accession>
<feature type="compositionally biased region" description="Pro residues" evidence="1">
    <location>
        <begin position="1236"/>
        <end position="1271"/>
    </location>
</feature>
<feature type="compositionally biased region" description="Low complexity" evidence="1">
    <location>
        <begin position="426"/>
        <end position="442"/>
    </location>
</feature>
<dbReference type="eggNOG" id="ENOG502R7FS">
    <property type="taxonomic scope" value="Eukaryota"/>
</dbReference>
<feature type="transmembrane region" description="Helical" evidence="2">
    <location>
        <begin position="2404"/>
        <end position="2428"/>
    </location>
</feature>
<sequence length="2457" mass="255209">MASEEASGGGEAAALPNPFDSGRKKKTLKWCLWHVLTHHFPHGATINQLLAQGSPLLELFPSLKTNRNPPGQVSTEFSVDAGKHFQREHQGGNSVWMAKKGKAAAGQAGRAAAAAAAGAGAGAGARQPMRGQKAASPASSGKPPKMPRRGSGGVGSKASAAPPPSPPAPGNNSLYPPWEEASCAQLAKGLLNKTASVWWHEKGQFCDGTIIAALDDGPLLLLQVSYEAGSREWLEPTEFGVSGKDDTTVDCGGHQYCLYIHNSEQGVYIPTPCRGLDLAALAAPEGEAVAAAPAAAPAASPPATAAAAGQAKAGAEREELAKGGAAAGGGQAPGAAAPPQQAAAAPAAGGAPAAKQMKQQAAAAARAATSSGSRGGSSGGRPVKPGSGDFSKTRWWQQAVIGDREMPSPRDQRHGSEERSAKAGKSPSQQQQQQSRQGSQEQEANMQRPPLPQEQSRQGSQEQEAKLQPLIPPPPQQQSRQGSQEQEAKVRPVIPPQQQSLQGSQEEGEPEQQEQQAMLPKPASPAQPAAHQPPSQAPLQQETEQPRQELKVAQEQQQEQQAEAQRKPEDNGPAAQQQQQQEEAVPAPPPPPQQEKQRQEDAPGKQAPAVAAASKPEAAAPPPHHAQSGAAPAVQPAAQQFLKKDAAAPDLEAPSQQPLTAAPSQQQQQQQQKPEAKKQSPPRPQKQQKAAAPMAEPTSPHKQQKAAARTAYPTSPQKQQQHRQQGISPKHVTQKGEKKRRREAEAAAGTSSEEEEQQPLLQRKRKAASQRNRGEQPAKQVAAAAAGAASGAPAPPATAKVPFIIPKRAIAVEQPPKAAALAAGKAAKPAAAATPFRIPKTVPAAAPAALVASAAADDRPGSSVGNKRPWSAAEPAPPAATAERVPPEKQRRPDSAAVPPLQQQHAAERRPPAPPREPTHHILLRDCHSVLASHSRPEAQELRWAPAAPGALPTPGRDPAAAAAAKAHRRALQQRLAAAGGWPGATLLPAAGGGAAAAGQLPESIRHGRIFISKRETLSTCMERCVFVSNNKLDLEGLQEGMMALMHSLDEKVLYGCFRVVEWGVGLDPGFPAKGFDYHVRVQPLRLFQPVPVHLLDAHCEHKVHPKTQERMKFFDRHLAHRQCRQVWSMFSHYDGKLEQKLDMPQRFGRAFGEGWQLLLEGAAAGTTAGVAAGMRLLVWLTIAVRLCGALSDSPGAAALAAPPSLPPAELPAEVAGAPAQQDNLSWAPDTLEAQPPSPQPEPALPPGPATAPPPSPAPSVPASPPPPPSSPTALLAAPLPALLDATLIEAAAHSSASARVAALLPAGQPLRLVPNQFDDSGEECGEAEVLRAAFPAFSLPTDAHRLSLLLLLSALDCSARQQGALLGFGGGASAEVDVFLDCPTQRLLLTSPGTAGSVSYQLPAASATDGSSLALLLTQDPPSGGFAACANGRQLTPRSGSSAALLQQLAGAGDGSASGGGLLGPAVVIGARLDTALSARADLAAVFVSDGILPCNRTLTGQPLQELRQELAAAAAQQAAPPTVAVQHQPAGDAVVGEPVSLAVTATPSGGALGHAHRIRLTFFGLAPEGCTAAECGDRVVEAAGAAPPGQPAALAASATFAKPGRYIVTSMQGHTATHDHALLVRKQGDSKGAAPCCRHSAVPVAQQLGRPISDTVYRDGTAAQQAAALGWSDDYWQSADLEAERLFDYGVLAPPVRPSPLSLTTCQDTRLAGAGSPVLFGTTSALAAASRGRSKRLAFVPAGFDWVTSTDQIACQQHWSGWQDQSPHTLPSAGGGVCSTVCTRDGTLQLIRQTGKHERSCLWSCMLDAYNQALIAASYGQLSLGEVAVLSETYIERDAFSAADNFTYYEAPAKQALADAGEAPWMYLVLAPLANHRLPPFRAWSGGRAAGGAVITQCFPSYYYAVHETGHRLGFRHANMYRLQGATSAPADPLGPGQTTTSGYSDQTDIMAAGKGDYGLYYRTMAGWLSGGERAVLTPADLAVPSRRRLVLWPFDRAESRGNLMALSIQRGQDEVLVVGFRSAPHWEDVSTSGGQLTPQGSRHNVRGLSVEVVRRDPATGQWADHRGMLDFNVIIGDWPDALPGPEGGFPRRSAFALLKEGTAWWDAATGLLLSFESVGGCSGAPGLPLWNHTAPAFYGYRGEWPGQEAMGRADYSGFGGLECGQLVLTTAAPAPQGRLEFAVEVAPAPQPSTGAASSSRRRLHLQPLSSSAGQLAADGGASGGASVAAGPTLRLRLPPGQQLSSVIWKDGMNRTVLVQSGAELAAAAASSAGNDSWATGAVTLPPLLPLAASSAAPPLSCSGSGGACQPRYSVVLLAPDGRHARADITPLGGQQLSMRHKYYEASQLTYSQASLTMPLAAGDAKAVLVVPPAQQDTGSSTRAGSSGGSGDGGGKGGGVPMAMLGAATGGGAALVAAVIGGLLWCRARRRRRQQQQGEASVERISADSYSSSKK</sequence>
<keyword evidence="2" id="KW-0812">Transmembrane</keyword>
<feature type="compositionally biased region" description="Low complexity" evidence="1">
    <location>
        <begin position="513"/>
        <end position="541"/>
    </location>
</feature>
<feature type="compositionally biased region" description="Low complexity" evidence="1">
    <location>
        <begin position="496"/>
        <end position="505"/>
    </location>
</feature>
<organism evidence="4">
    <name type="scientific">Chlorella variabilis</name>
    <name type="common">Green alga</name>
    <dbReference type="NCBI Taxonomy" id="554065"/>
    <lineage>
        <taxon>Eukaryota</taxon>
        <taxon>Viridiplantae</taxon>
        <taxon>Chlorophyta</taxon>
        <taxon>core chlorophytes</taxon>
        <taxon>Trebouxiophyceae</taxon>
        <taxon>Chlorellales</taxon>
        <taxon>Chlorellaceae</taxon>
        <taxon>Chlorella clade</taxon>
        <taxon>Chlorella</taxon>
    </lineage>
</organism>
<keyword evidence="2" id="KW-1133">Transmembrane helix</keyword>
<feature type="compositionally biased region" description="Polar residues" evidence="1">
    <location>
        <begin position="712"/>
        <end position="727"/>
    </location>
</feature>
<evidence type="ECO:0000256" key="2">
    <source>
        <dbReference type="SAM" id="Phobius"/>
    </source>
</evidence>
<feature type="compositionally biased region" description="Low complexity" evidence="1">
    <location>
        <begin position="453"/>
        <end position="462"/>
    </location>
</feature>
<feature type="region of interest" description="Disordered" evidence="1">
    <location>
        <begin position="2375"/>
        <end position="2398"/>
    </location>
</feature>
<feature type="compositionally biased region" description="Basic and acidic residues" evidence="1">
    <location>
        <begin position="885"/>
        <end position="894"/>
    </location>
</feature>
<dbReference type="Proteomes" id="UP000008141">
    <property type="component" value="Unassembled WGS sequence"/>
</dbReference>
<dbReference type="PANTHER" id="PTHR24216:SF65">
    <property type="entry name" value="PAXILLIN-LIKE PROTEIN 1"/>
    <property type="match status" value="1"/>
</dbReference>
<keyword evidence="2" id="KW-0472">Membrane</keyword>
<evidence type="ECO:0000256" key="1">
    <source>
        <dbReference type="SAM" id="MobiDB-lite"/>
    </source>
</evidence>
<protein>
    <submittedName>
        <fullName evidence="3">Uncharacterized protein</fullName>
    </submittedName>
</protein>
<dbReference type="GeneID" id="17359616"/>
<dbReference type="KEGG" id="cvr:CHLNCDRAFT_133319"/>
<dbReference type="OrthoDB" id="514503at2759"/>
<feature type="compositionally biased region" description="Low complexity" evidence="1">
    <location>
        <begin position="333"/>
        <end position="372"/>
    </location>
</feature>
<feature type="compositionally biased region" description="Low complexity" evidence="1">
    <location>
        <begin position="553"/>
        <end position="563"/>
    </location>
</feature>
<feature type="region of interest" description="Disordered" evidence="1">
    <location>
        <begin position="123"/>
        <end position="173"/>
    </location>
</feature>
<feature type="compositionally biased region" description="Gly residues" evidence="1">
    <location>
        <begin position="2388"/>
        <end position="2398"/>
    </location>
</feature>
<feature type="compositionally biased region" description="Low complexity" evidence="1">
    <location>
        <begin position="654"/>
        <end position="673"/>
    </location>
</feature>
<feature type="compositionally biased region" description="Low complexity" evidence="1">
    <location>
        <begin position="869"/>
        <end position="884"/>
    </location>
</feature>
<keyword evidence="4" id="KW-1185">Reference proteome</keyword>